<reference evidence="5 6" key="1">
    <citation type="journal article" date="2017" name="Int. J. Syst. Evol. Microbiol.">
        <title>Pseudokineococcus basanitobsidens sp. nov., isolated from volcanic rock.</title>
        <authorList>
            <person name="Lee D.W."/>
            <person name="Park M.Y."/>
            <person name="Kim J.J."/>
            <person name="Kim B.S."/>
        </authorList>
    </citation>
    <scope>NUCLEOTIDE SEQUENCE [LARGE SCALE GENOMIC DNA]</scope>
    <source>
        <strain evidence="5 6">DSM 103726</strain>
    </source>
</reference>
<dbReference type="GO" id="GO:0016301">
    <property type="term" value="F:kinase activity"/>
    <property type="evidence" value="ECO:0007669"/>
    <property type="project" value="UniProtKB-KW"/>
</dbReference>
<dbReference type="InterPro" id="IPR011611">
    <property type="entry name" value="PfkB_dom"/>
</dbReference>
<feature type="region of interest" description="Disordered" evidence="3">
    <location>
        <begin position="177"/>
        <end position="203"/>
    </location>
</feature>
<dbReference type="Proteomes" id="UP001387100">
    <property type="component" value="Unassembled WGS sequence"/>
</dbReference>
<feature type="compositionally biased region" description="Basic and acidic residues" evidence="3">
    <location>
        <begin position="177"/>
        <end position="191"/>
    </location>
</feature>
<dbReference type="PANTHER" id="PTHR42774">
    <property type="entry name" value="PHOSPHOTRANSFERASE SYSTEM TRANSPORT PROTEIN"/>
    <property type="match status" value="1"/>
</dbReference>
<dbReference type="InterPro" id="IPR002173">
    <property type="entry name" value="Carboh/pur_kinase_PfkB_CS"/>
</dbReference>
<dbReference type="EMBL" id="JBBIAA010000036">
    <property type="protein sequence ID" value="MEJ5946859.1"/>
    <property type="molecule type" value="Genomic_DNA"/>
</dbReference>
<dbReference type="Gene3D" id="3.40.1190.20">
    <property type="match status" value="1"/>
</dbReference>
<keyword evidence="1" id="KW-0808">Transferase</keyword>
<dbReference type="InterPro" id="IPR029056">
    <property type="entry name" value="Ribokinase-like"/>
</dbReference>
<dbReference type="PROSITE" id="PS00584">
    <property type="entry name" value="PFKB_KINASES_2"/>
    <property type="match status" value="1"/>
</dbReference>
<feature type="compositionally biased region" description="Low complexity" evidence="3">
    <location>
        <begin position="1"/>
        <end position="22"/>
    </location>
</feature>
<proteinExistence type="predicted"/>
<evidence type="ECO:0000256" key="3">
    <source>
        <dbReference type="SAM" id="MobiDB-lite"/>
    </source>
</evidence>
<evidence type="ECO:0000313" key="6">
    <source>
        <dbReference type="Proteomes" id="UP001387100"/>
    </source>
</evidence>
<keyword evidence="2 5" id="KW-0418">Kinase</keyword>
<dbReference type="Pfam" id="PF00294">
    <property type="entry name" value="PfkB"/>
    <property type="match status" value="1"/>
</dbReference>
<organism evidence="5 6">
    <name type="scientific">Pseudokineococcus basanitobsidens</name>
    <dbReference type="NCBI Taxonomy" id="1926649"/>
    <lineage>
        <taxon>Bacteria</taxon>
        <taxon>Bacillati</taxon>
        <taxon>Actinomycetota</taxon>
        <taxon>Actinomycetes</taxon>
        <taxon>Kineosporiales</taxon>
        <taxon>Kineosporiaceae</taxon>
        <taxon>Pseudokineococcus</taxon>
    </lineage>
</organism>
<feature type="region of interest" description="Disordered" evidence="3">
    <location>
        <begin position="1"/>
        <end position="31"/>
    </location>
</feature>
<gene>
    <name evidence="5" type="ORF">WDZ17_16305</name>
</gene>
<comment type="caution">
    <text evidence="5">The sequence shown here is derived from an EMBL/GenBank/DDBJ whole genome shotgun (WGS) entry which is preliminary data.</text>
</comment>
<dbReference type="RefSeq" id="WP_339576238.1">
    <property type="nucleotide sequence ID" value="NZ_JBBIAA010000036.1"/>
</dbReference>
<name>A0ABU8RP70_9ACTN</name>
<sequence length="411" mass="41861">MAAQARGRRQTAAPRGAARPGASRYDPLADRRGEDAGAPALDVFLSGQLFFDMVFAGLDAAPAPGTEVWTTGLGSLPGGIANLAVATSRLGLRTGLAAGFGDDVFGRFCWQVLCEQEGVDLTSSRLFPGWHSAVTVSMAHDDDRSMVTHGHPLPVSQAALVGTPPASRAVITELALPHDDAGHDGGGHDGGEAGPGDGRADGAADAPWWLAAREGGAAVFADVGWDPTGTWDPAVLERLDSCHAFLPNEVEAMAYTRASTPQAALAALADRVPLAVVTCGPRGALAVDATTGESAAVPGVPVDAVDPTGAGDVFGAAVVLGTLAGWPLHERLAFAALCASLAVQQFGGSLAAPGWGDLADWWSGTSARARAGDPVAEELARRYGFLAALLPADPVAAVRRAEATFALASDL</sequence>
<dbReference type="PANTHER" id="PTHR42774:SF3">
    <property type="entry name" value="KETOHEXOKINASE"/>
    <property type="match status" value="1"/>
</dbReference>
<keyword evidence="6" id="KW-1185">Reference proteome</keyword>
<dbReference type="SUPFAM" id="SSF53613">
    <property type="entry name" value="Ribokinase-like"/>
    <property type="match status" value="1"/>
</dbReference>
<dbReference type="InterPro" id="IPR052562">
    <property type="entry name" value="Ketohexokinase-related"/>
</dbReference>
<feature type="domain" description="Carbohydrate kinase PfkB" evidence="4">
    <location>
        <begin position="212"/>
        <end position="350"/>
    </location>
</feature>
<evidence type="ECO:0000256" key="1">
    <source>
        <dbReference type="ARBA" id="ARBA00022679"/>
    </source>
</evidence>
<evidence type="ECO:0000259" key="4">
    <source>
        <dbReference type="Pfam" id="PF00294"/>
    </source>
</evidence>
<accession>A0ABU8RP70</accession>
<protein>
    <submittedName>
        <fullName evidence="5">PfkB family carbohydrate kinase</fullName>
    </submittedName>
</protein>
<evidence type="ECO:0000313" key="5">
    <source>
        <dbReference type="EMBL" id="MEJ5946859.1"/>
    </source>
</evidence>
<evidence type="ECO:0000256" key="2">
    <source>
        <dbReference type="ARBA" id="ARBA00022777"/>
    </source>
</evidence>